<dbReference type="EMBL" id="JAGKHQ010000008">
    <property type="protein sequence ID" value="KAG7511022.1"/>
    <property type="molecule type" value="Genomic_DNA"/>
</dbReference>
<evidence type="ECO:0000313" key="1">
    <source>
        <dbReference type="EMBL" id="KAG7511022.1"/>
    </source>
</evidence>
<dbReference type="Proteomes" id="UP000693946">
    <property type="component" value="Linkage Group LG16"/>
</dbReference>
<dbReference type="AlphaFoldDB" id="A0AAV6S3P1"/>
<reference evidence="1 2" key="1">
    <citation type="journal article" date="2021" name="Sci. Rep.">
        <title>Chromosome anchoring in Senegalese sole (Solea senegalensis) reveals sex-associated markers and genome rearrangements in flatfish.</title>
        <authorList>
            <person name="Guerrero-Cozar I."/>
            <person name="Gomez-Garrido J."/>
            <person name="Berbel C."/>
            <person name="Martinez-Blanch J.F."/>
            <person name="Alioto T."/>
            <person name="Claros M.G."/>
            <person name="Gagnaire P.A."/>
            <person name="Manchado M."/>
        </authorList>
    </citation>
    <scope>NUCLEOTIDE SEQUENCE [LARGE SCALE GENOMIC DNA]</scope>
    <source>
        <strain evidence="1">Sse05_10M</strain>
    </source>
</reference>
<name>A0AAV6S3P1_SOLSE</name>
<evidence type="ECO:0000313" key="2">
    <source>
        <dbReference type="Proteomes" id="UP000693946"/>
    </source>
</evidence>
<accession>A0AAV6S3P1</accession>
<keyword evidence="2" id="KW-1185">Reference proteome</keyword>
<sequence>MTAASPRGRSTFYFKPIVPTKKKKAALNISSFVKCKQSSVPCTLRLVGLTALWKTYRGKLRKMWNAISENMQWSAINRVIRQCSGFSCRLRTFLGFVTGWKQ</sequence>
<comment type="caution">
    <text evidence="1">The sequence shown here is derived from an EMBL/GenBank/DDBJ whole genome shotgun (WGS) entry which is preliminary data.</text>
</comment>
<organism evidence="1 2">
    <name type="scientific">Solea senegalensis</name>
    <name type="common">Senegalese sole</name>
    <dbReference type="NCBI Taxonomy" id="28829"/>
    <lineage>
        <taxon>Eukaryota</taxon>
        <taxon>Metazoa</taxon>
        <taxon>Chordata</taxon>
        <taxon>Craniata</taxon>
        <taxon>Vertebrata</taxon>
        <taxon>Euteleostomi</taxon>
        <taxon>Actinopterygii</taxon>
        <taxon>Neopterygii</taxon>
        <taxon>Teleostei</taxon>
        <taxon>Neoteleostei</taxon>
        <taxon>Acanthomorphata</taxon>
        <taxon>Carangaria</taxon>
        <taxon>Pleuronectiformes</taxon>
        <taxon>Pleuronectoidei</taxon>
        <taxon>Soleidae</taxon>
        <taxon>Solea</taxon>
    </lineage>
</organism>
<gene>
    <name evidence="1" type="ORF">JOB18_038235</name>
</gene>
<protein>
    <submittedName>
        <fullName evidence="1">Uncharacterized protein</fullName>
    </submittedName>
</protein>
<proteinExistence type="predicted"/>